<evidence type="ECO:0000256" key="9">
    <source>
        <dbReference type="ARBA" id="ARBA00023065"/>
    </source>
</evidence>
<evidence type="ECO:0000256" key="13">
    <source>
        <dbReference type="SAM" id="Phobius"/>
    </source>
</evidence>
<accession>A0A8U0A0L6</accession>
<evidence type="ECO:0000256" key="12">
    <source>
        <dbReference type="RuleBase" id="RU362091"/>
    </source>
</evidence>
<feature type="transmembrane region" description="Helical" evidence="13">
    <location>
        <begin position="448"/>
        <end position="469"/>
    </location>
</feature>
<feature type="transmembrane region" description="Helical" evidence="13">
    <location>
        <begin position="121"/>
        <end position="141"/>
    </location>
</feature>
<feature type="transmembrane region" description="Helical" evidence="13">
    <location>
        <begin position="413"/>
        <end position="436"/>
    </location>
</feature>
<dbReference type="Gene3D" id="1.20.1730.10">
    <property type="entry name" value="Sodium/glucose cotransporter"/>
    <property type="match status" value="1"/>
</dbReference>
<evidence type="ECO:0000256" key="3">
    <source>
        <dbReference type="ARBA" id="ARBA00022448"/>
    </source>
</evidence>
<keyword evidence="6" id="KW-0769">Symport</keyword>
<feature type="transmembrane region" description="Helical" evidence="13">
    <location>
        <begin position="46"/>
        <end position="67"/>
    </location>
</feature>
<keyword evidence="3" id="KW-0813">Transport</keyword>
<dbReference type="GO" id="GO:0006814">
    <property type="term" value="P:sodium ion transport"/>
    <property type="evidence" value="ECO:0007669"/>
    <property type="project" value="UniProtKB-KW"/>
</dbReference>
<keyword evidence="10 13" id="KW-0472">Membrane</keyword>
<evidence type="ECO:0000313" key="14">
    <source>
        <dbReference type="EMBL" id="UPM42612.1"/>
    </source>
</evidence>
<comment type="similarity">
    <text evidence="2 12">Belongs to the sodium:solute symporter (SSF) (TC 2.A.21) family.</text>
</comment>
<feature type="transmembrane region" description="Helical" evidence="13">
    <location>
        <begin position="153"/>
        <end position="175"/>
    </location>
</feature>
<reference evidence="14" key="1">
    <citation type="submission" date="2022-04" db="EMBL/GenBank/DDBJ databases">
        <title>Halocatena sp. nov., isolated from a salt lake.</title>
        <authorList>
            <person name="Cui H.-L."/>
        </authorList>
    </citation>
    <scope>NUCLEOTIDE SEQUENCE</scope>
    <source>
        <strain evidence="14">AD-1</strain>
    </source>
</reference>
<dbReference type="RefSeq" id="WP_247993283.1">
    <property type="nucleotide sequence ID" value="NZ_CP096019.1"/>
</dbReference>
<feature type="transmembrane region" description="Helical" evidence="13">
    <location>
        <begin position="360"/>
        <end position="379"/>
    </location>
</feature>
<evidence type="ECO:0000256" key="5">
    <source>
        <dbReference type="ARBA" id="ARBA00022692"/>
    </source>
</evidence>
<keyword evidence="8" id="KW-0915">Sodium</keyword>
<evidence type="ECO:0000256" key="7">
    <source>
        <dbReference type="ARBA" id="ARBA00022989"/>
    </source>
</evidence>
<keyword evidence="11" id="KW-0739">Sodium transport</keyword>
<dbReference type="PANTHER" id="PTHR48086:SF3">
    <property type="entry name" value="SODIUM_PROLINE SYMPORTER"/>
    <property type="match status" value="1"/>
</dbReference>
<evidence type="ECO:0000256" key="1">
    <source>
        <dbReference type="ARBA" id="ARBA00004651"/>
    </source>
</evidence>
<feature type="transmembrane region" description="Helical" evidence="13">
    <location>
        <begin position="303"/>
        <end position="324"/>
    </location>
</feature>
<name>A0A8U0A0L6_9EURY</name>
<dbReference type="KEGG" id="haad:MW046_11690"/>
<dbReference type="Proteomes" id="UP000831768">
    <property type="component" value="Chromosome"/>
</dbReference>
<dbReference type="EMBL" id="CP096019">
    <property type="protein sequence ID" value="UPM42612.1"/>
    <property type="molecule type" value="Genomic_DNA"/>
</dbReference>
<keyword evidence="7 13" id="KW-1133">Transmembrane helix</keyword>
<comment type="subcellular location">
    <subcellularLocation>
        <location evidence="1">Cell membrane</location>
        <topology evidence="1">Multi-pass membrane protein</topology>
    </subcellularLocation>
</comment>
<feature type="transmembrane region" description="Helical" evidence="13">
    <location>
        <begin position="262"/>
        <end position="283"/>
    </location>
</feature>
<dbReference type="Pfam" id="PF00474">
    <property type="entry name" value="SSF"/>
    <property type="match status" value="1"/>
</dbReference>
<dbReference type="InterPro" id="IPR001734">
    <property type="entry name" value="Na/solute_symporter"/>
</dbReference>
<evidence type="ECO:0000313" key="15">
    <source>
        <dbReference type="Proteomes" id="UP000831768"/>
    </source>
</evidence>
<evidence type="ECO:0000256" key="8">
    <source>
        <dbReference type="ARBA" id="ARBA00023053"/>
    </source>
</evidence>
<protein>
    <recommendedName>
        <fullName evidence="16">Na+/proline symporter</fullName>
    </recommendedName>
</protein>
<dbReference type="InterPro" id="IPR050277">
    <property type="entry name" value="Sodium:Solute_Symporter"/>
</dbReference>
<feature type="transmembrane region" description="Helical" evidence="13">
    <location>
        <begin position="187"/>
        <end position="209"/>
    </location>
</feature>
<gene>
    <name evidence="14" type="ORF">MW046_11690</name>
</gene>
<evidence type="ECO:0000256" key="10">
    <source>
        <dbReference type="ARBA" id="ARBA00023136"/>
    </source>
</evidence>
<evidence type="ECO:0008006" key="16">
    <source>
        <dbReference type="Google" id="ProtNLM"/>
    </source>
</evidence>
<feature type="transmembrane region" description="Helical" evidence="13">
    <location>
        <begin position="6"/>
        <end position="26"/>
    </location>
</feature>
<sequence length="491" mass="52939">MAETITGYIIVSIFSVILLSVGLYSARGGRIADFDDYSVAGRSVGLGLGIGTLLASWVTASTIIAAPQIAYELGYLGAIGYAMGGLGLILFAPMAKRLRRMMPDGTTVTDFFLERYDKKNYYLFLVFFFTLVFMNSAQLPIAAGTLLEVVFDIPYHVGMLIATVPVVIYILAGGLRSSLSTDYLQTLGIIILLLVFVPLVLLTVSPSQIASGMATSDPDTVSLTAPEGLLWTISAVFFLFGLILMLNSFWQRLFAFDEAQVTKAYVIAGISWAAIPLLTGIFGFVARAQGIAIENINQVAPLIITRLFSPAVAVAFAVLVYLAFSSSLDTRVNGMAVLSAHELYYKHFNPTASNERMIRAGQVATAVFGVFVIAIGWTQPALIDIIVVLSPINAAYVPAFVLGAFWDKTSSDAVFVGTLLASIFGVYGTLGPFIGMWQSPTLPINTEYMTTTICFCVSSGIIVVGSLLFPETYDFDRLARIRSSVREGADD</sequence>
<keyword evidence="5 13" id="KW-0812">Transmembrane</keyword>
<dbReference type="GO" id="GO:0015293">
    <property type="term" value="F:symporter activity"/>
    <property type="evidence" value="ECO:0007669"/>
    <property type="project" value="UniProtKB-KW"/>
</dbReference>
<dbReference type="GO" id="GO:0005886">
    <property type="term" value="C:plasma membrane"/>
    <property type="evidence" value="ECO:0007669"/>
    <property type="project" value="UniProtKB-SubCell"/>
</dbReference>
<evidence type="ECO:0000256" key="4">
    <source>
        <dbReference type="ARBA" id="ARBA00022475"/>
    </source>
</evidence>
<feature type="transmembrane region" description="Helical" evidence="13">
    <location>
        <begin position="385"/>
        <end position="406"/>
    </location>
</feature>
<organism evidence="14 15">
    <name type="scientific">Halocatena salina</name>
    <dbReference type="NCBI Taxonomy" id="2934340"/>
    <lineage>
        <taxon>Archaea</taxon>
        <taxon>Methanobacteriati</taxon>
        <taxon>Methanobacteriota</taxon>
        <taxon>Stenosarchaea group</taxon>
        <taxon>Halobacteria</taxon>
        <taxon>Halobacteriales</taxon>
        <taxon>Natronomonadaceae</taxon>
        <taxon>Halocatena</taxon>
    </lineage>
</organism>
<evidence type="ECO:0000256" key="6">
    <source>
        <dbReference type="ARBA" id="ARBA00022847"/>
    </source>
</evidence>
<keyword evidence="15" id="KW-1185">Reference proteome</keyword>
<feature type="transmembrane region" description="Helical" evidence="13">
    <location>
        <begin position="229"/>
        <end position="250"/>
    </location>
</feature>
<dbReference type="PROSITE" id="PS50283">
    <property type="entry name" value="NA_SOLUT_SYMP_3"/>
    <property type="match status" value="1"/>
</dbReference>
<keyword evidence="9" id="KW-0406">Ion transport</keyword>
<evidence type="ECO:0000256" key="11">
    <source>
        <dbReference type="ARBA" id="ARBA00023201"/>
    </source>
</evidence>
<evidence type="ECO:0000256" key="2">
    <source>
        <dbReference type="ARBA" id="ARBA00006434"/>
    </source>
</evidence>
<dbReference type="InterPro" id="IPR038377">
    <property type="entry name" value="Na/Glc_symporter_sf"/>
</dbReference>
<dbReference type="AlphaFoldDB" id="A0A8U0A0L6"/>
<feature type="transmembrane region" description="Helical" evidence="13">
    <location>
        <begin position="73"/>
        <end position="92"/>
    </location>
</feature>
<dbReference type="PANTHER" id="PTHR48086">
    <property type="entry name" value="SODIUM/PROLINE SYMPORTER-RELATED"/>
    <property type="match status" value="1"/>
</dbReference>
<keyword evidence="4" id="KW-1003">Cell membrane</keyword>
<dbReference type="GeneID" id="71928719"/>
<proteinExistence type="inferred from homology"/>